<feature type="binding site" evidence="5">
    <location>
        <position position="120"/>
    </location>
    <ligand>
        <name>S-methyl-5'-thioadenosine</name>
        <dbReference type="ChEBI" id="CHEBI:17509"/>
    </ligand>
</feature>
<feature type="chain" id="PRO_5045819866" description="Polyamine aminopropyltransferase" evidence="7">
    <location>
        <begin position="27"/>
        <end position="297"/>
    </location>
</feature>
<dbReference type="RefSeq" id="WP_348387857.1">
    <property type="nucleotide sequence ID" value="NZ_CP134146.1"/>
</dbReference>
<dbReference type="PANTHER" id="PTHR43317:SF1">
    <property type="entry name" value="THERMOSPERMINE SYNTHASE ACAULIS5"/>
    <property type="match status" value="1"/>
</dbReference>
<evidence type="ECO:0000256" key="5">
    <source>
        <dbReference type="HAMAP-Rule" id="MF_00198"/>
    </source>
</evidence>
<keyword evidence="7" id="KW-0732">Signal</keyword>
<comment type="similarity">
    <text evidence="1 5">Belongs to the spermidine/spermine synthase family.</text>
</comment>
<comment type="catalytic activity">
    <reaction evidence="5">
        <text>S-adenosyl 3-(methylsulfanyl)propylamine + putrescine = S-methyl-5'-thioadenosine + spermidine + H(+)</text>
        <dbReference type="Rhea" id="RHEA:12721"/>
        <dbReference type="ChEBI" id="CHEBI:15378"/>
        <dbReference type="ChEBI" id="CHEBI:17509"/>
        <dbReference type="ChEBI" id="CHEBI:57443"/>
        <dbReference type="ChEBI" id="CHEBI:57834"/>
        <dbReference type="ChEBI" id="CHEBI:326268"/>
        <dbReference type="EC" id="2.5.1.16"/>
    </reaction>
</comment>
<dbReference type="PANTHER" id="PTHR43317">
    <property type="entry name" value="THERMOSPERMINE SYNTHASE ACAULIS5"/>
    <property type="match status" value="1"/>
</dbReference>
<keyword evidence="3 5" id="KW-0745">Spermidine biosynthesis</keyword>
<dbReference type="Proteomes" id="UP001248581">
    <property type="component" value="Chromosome"/>
</dbReference>
<evidence type="ECO:0000256" key="2">
    <source>
        <dbReference type="ARBA" id="ARBA00022679"/>
    </source>
</evidence>
<dbReference type="EC" id="2.5.1.16" evidence="5"/>
<feature type="domain" description="PABS" evidence="8">
    <location>
        <begin position="12"/>
        <end position="256"/>
    </location>
</feature>
<dbReference type="NCBIfam" id="NF037959">
    <property type="entry name" value="MFS_SpdSyn"/>
    <property type="match status" value="1"/>
</dbReference>
<keyword evidence="10" id="KW-1185">Reference proteome</keyword>
<evidence type="ECO:0000256" key="6">
    <source>
        <dbReference type="PROSITE-ProRule" id="PRU00354"/>
    </source>
</evidence>
<dbReference type="InterPro" id="IPR029063">
    <property type="entry name" value="SAM-dependent_MTases_sf"/>
</dbReference>
<dbReference type="Pfam" id="PF01564">
    <property type="entry name" value="Spermine_synth"/>
    <property type="match status" value="1"/>
</dbReference>
<evidence type="ECO:0000313" key="10">
    <source>
        <dbReference type="Proteomes" id="UP001248581"/>
    </source>
</evidence>
<dbReference type="InterPro" id="IPR030374">
    <property type="entry name" value="PABS"/>
</dbReference>
<comment type="caution">
    <text evidence="5">Lacks conserved residue(s) required for the propagation of feature annotation.</text>
</comment>
<organism evidence="9 10">
    <name type="scientific">Thalassotalea nanhaiensis</name>
    <dbReference type="NCBI Taxonomy" id="3065648"/>
    <lineage>
        <taxon>Bacteria</taxon>
        <taxon>Pseudomonadati</taxon>
        <taxon>Pseudomonadota</taxon>
        <taxon>Gammaproteobacteria</taxon>
        <taxon>Alteromonadales</taxon>
        <taxon>Colwelliaceae</taxon>
        <taxon>Thalassotalea</taxon>
    </lineage>
</organism>
<gene>
    <name evidence="5" type="primary">speE</name>
    <name evidence="9" type="ORF">RI845_00805</name>
</gene>
<evidence type="ECO:0000256" key="3">
    <source>
        <dbReference type="ARBA" id="ARBA00023066"/>
    </source>
</evidence>
<keyword evidence="2 5" id="KW-0808">Transferase</keyword>
<dbReference type="HAMAP" id="MF_00198">
    <property type="entry name" value="Spermidine_synth"/>
    <property type="match status" value="1"/>
</dbReference>
<feature type="active site" description="Proton acceptor" evidence="5 6">
    <location>
        <position position="168"/>
    </location>
</feature>
<feature type="binding site" evidence="5">
    <location>
        <position position="37"/>
    </location>
    <ligand>
        <name>S-methyl-5'-thioadenosine</name>
        <dbReference type="ChEBI" id="CHEBI:17509"/>
    </ligand>
</feature>
<feature type="binding site" evidence="5">
    <location>
        <begin position="147"/>
        <end position="148"/>
    </location>
    <ligand>
        <name>S-methyl-5'-thioadenosine</name>
        <dbReference type="ChEBI" id="CHEBI:17509"/>
    </ligand>
</feature>
<evidence type="ECO:0000256" key="1">
    <source>
        <dbReference type="ARBA" id="ARBA00007867"/>
    </source>
</evidence>
<protein>
    <recommendedName>
        <fullName evidence="5">Polyamine aminopropyltransferase</fullName>
    </recommendedName>
    <alternativeName>
        <fullName evidence="5">Putrescine aminopropyltransferase</fullName>
        <shortName evidence="5">PAPT</shortName>
    </alternativeName>
    <alternativeName>
        <fullName evidence="5">Spermidine synthase</fullName>
        <shortName evidence="5">SPDS</shortName>
        <shortName evidence="5">SPDSY</shortName>
        <ecNumber evidence="5">2.5.1.16</ecNumber>
    </alternativeName>
</protein>
<evidence type="ECO:0000256" key="7">
    <source>
        <dbReference type="SAM" id="SignalP"/>
    </source>
</evidence>
<evidence type="ECO:0000256" key="4">
    <source>
        <dbReference type="ARBA" id="ARBA00023115"/>
    </source>
</evidence>
<dbReference type="SUPFAM" id="SSF53335">
    <property type="entry name" value="S-adenosyl-L-methionine-dependent methyltransferases"/>
    <property type="match status" value="1"/>
</dbReference>
<keyword evidence="4 5" id="KW-0620">Polyamine biosynthesis</keyword>
<dbReference type="PROSITE" id="PS51006">
    <property type="entry name" value="PABS_2"/>
    <property type="match status" value="1"/>
</dbReference>
<proteinExistence type="inferred from homology"/>
<dbReference type="InterPro" id="IPR001045">
    <property type="entry name" value="Spermi_synthase"/>
</dbReference>
<name>A0ABY9TIS4_9GAMM</name>
<dbReference type="CDD" id="cd02440">
    <property type="entry name" value="AdoMet_MTases"/>
    <property type="match status" value="1"/>
</dbReference>
<evidence type="ECO:0000259" key="8">
    <source>
        <dbReference type="PROSITE" id="PS51006"/>
    </source>
</evidence>
<feature type="signal peptide" evidence="7">
    <location>
        <begin position="1"/>
        <end position="26"/>
    </location>
</feature>
<comment type="function">
    <text evidence="5">Catalyzes the irreversible transfer of a propylamine group from the amino donor S-adenosylmethioninamine (decarboxy-AdoMet) to putrescine (1,4-diaminobutane) to yield spermidine.</text>
</comment>
<sequence>MRKFKFKHKTLCLLAIGFILPFSTQAQVIKEERSLYRNIIVEDKGDIRCLKFSVKRLKSSQSCVDKTNPQALVFDYTKYVMSSLLFNPSPKRVLIIGLGGGTLSNSLLELFPDVEIDNVEIDPAVVRVARQYFDFKTTDNVKSHTQDGRIFIKRAKRKSQEYDLIILDAFNGEYIPEHLLTKEFLEETESLLADNGVLVANTFSSSKLYHHETATYHAVFGDFYSLQKGYNQGNRVIMVPKIKPTNDELSARLIELEPRLAAYNIKLMNMLAFLEIEKLPEEEYKVLTDQYSPANLL</sequence>
<comment type="pathway">
    <text evidence="5">Amine and polyamine biosynthesis; spermidine biosynthesis; spermidine from putrescine: step 1/1.</text>
</comment>
<dbReference type="Gene3D" id="3.40.50.150">
    <property type="entry name" value="Vaccinia Virus protein VP39"/>
    <property type="match status" value="1"/>
</dbReference>
<reference evidence="10" key="1">
    <citation type="submission" date="2023-09" db="EMBL/GenBank/DDBJ databases">
        <authorList>
            <person name="Li S."/>
            <person name="Li X."/>
            <person name="Zhang C."/>
            <person name="Zhao Z."/>
        </authorList>
    </citation>
    <scope>NUCLEOTIDE SEQUENCE [LARGE SCALE GENOMIC DNA]</scope>
    <source>
        <strain evidence="10">SQ345</strain>
    </source>
</reference>
<dbReference type="EMBL" id="CP134146">
    <property type="protein sequence ID" value="WNC68702.1"/>
    <property type="molecule type" value="Genomic_DNA"/>
</dbReference>
<accession>A0ABY9TIS4</accession>
<evidence type="ECO:0000313" key="9">
    <source>
        <dbReference type="EMBL" id="WNC68702.1"/>
    </source>
</evidence>
<comment type="subunit">
    <text evidence="5">Homodimer or homotetramer.</text>
</comment>